<dbReference type="EMBL" id="KZ107846">
    <property type="protein sequence ID" value="OSS48321.1"/>
    <property type="molecule type" value="Genomic_DNA"/>
</dbReference>
<dbReference type="InParanoid" id="A0A1Y2LWT2"/>
<name>A0A1Y2LWT2_EPING</name>
<protein>
    <submittedName>
        <fullName evidence="1">Uncharacterized protein</fullName>
    </submittedName>
</protein>
<dbReference type="Proteomes" id="UP000193240">
    <property type="component" value="Unassembled WGS sequence"/>
</dbReference>
<sequence length="163" mass="18280">MTSTRAQAFELAWAVLPPSSSTLYSLSIWTNLMSLNTLSSPTDTVDEATHDAISAKLTFPVRHLIHSLASLTTLCRYPPSPENFAYTEVKAMVKELETKHGVQGYRRMKSWLAWHVETVRLVYEGFPDVDEGSEMAGWLWIMTQGKGVGDMGRAMWDILLGNQ</sequence>
<evidence type="ECO:0000313" key="1">
    <source>
        <dbReference type="EMBL" id="OSS48321.1"/>
    </source>
</evidence>
<keyword evidence="2" id="KW-1185">Reference proteome</keyword>
<reference evidence="1 2" key="1">
    <citation type="journal article" date="2017" name="Genome Announc.">
        <title>Genome sequence of the saprophytic ascomycete Epicoccum nigrum ICMP 19927 strain isolated from New Zealand.</title>
        <authorList>
            <person name="Fokin M."/>
            <person name="Fleetwood D."/>
            <person name="Weir B.S."/>
            <person name="Villas-Boas S.G."/>
        </authorList>
    </citation>
    <scope>NUCLEOTIDE SEQUENCE [LARGE SCALE GENOMIC DNA]</scope>
    <source>
        <strain evidence="1 2">ICMP 19927</strain>
    </source>
</reference>
<organism evidence="1 2">
    <name type="scientific">Epicoccum nigrum</name>
    <name type="common">Soil fungus</name>
    <name type="synonym">Epicoccum purpurascens</name>
    <dbReference type="NCBI Taxonomy" id="105696"/>
    <lineage>
        <taxon>Eukaryota</taxon>
        <taxon>Fungi</taxon>
        <taxon>Dikarya</taxon>
        <taxon>Ascomycota</taxon>
        <taxon>Pezizomycotina</taxon>
        <taxon>Dothideomycetes</taxon>
        <taxon>Pleosporomycetidae</taxon>
        <taxon>Pleosporales</taxon>
        <taxon>Pleosporineae</taxon>
        <taxon>Didymellaceae</taxon>
        <taxon>Epicoccum</taxon>
    </lineage>
</organism>
<accession>A0A1Y2LWT2</accession>
<evidence type="ECO:0000313" key="2">
    <source>
        <dbReference type="Proteomes" id="UP000193240"/>
    </source>
</evidence>
<proteinExistence type="predicted"/>
<dbReference type="AlphaFoldDB" id="A0A1Y2LWT2"/>
<gene>
    <name evidence="1" type="ORF">B5807_07654</name>
</gene>